<evidence type="ECO:0000256" key="5">
    <source>
        <dbReference type="ARBA" id="ARBA00022989"/>
    </source>
</evidence>
<feature type="transmembrane region" description="Helical" evidence="10">
    <location>
        <begin position="94"/>
        <end position="114"/>
    </location>
</feature>
<evidence type="ECO:0000256" key="10">
    <source>
        <dbReference type="HAMAP-Rule" id="MF_01043"/>
    </source>
</evidence>
<comment type="subunit">
    <text evidence="10">Probably interacts with PlsX.</text>
</comment>
<dbReference type="HAMAP" id="MF_01043">
    <property type="entry name" value="PlsY"/>
    <property type="match status" value="1"/>
</dbReference>
<evidence type="ECO:0000256" key="2">
    <source>
        <dbReference type="ARBA" id="ARBA00022516"/>
    </source>
</evidence>
<dbReference type="PANTHER" id="PTHR30309:SF0">
    <property type="entry name" value="GLYCEROL-3-PHOSPHATE ACYLTRANSFERASE-RELATED"/>
    <property type="match status" value="1"/>
</dbReference>
<sequence>MIGADTPWLQDALSGLAGYLIGGIPFGYLIFKAIRGVDIRTVGSGNIGATNVGRMLGFRYFLLVFTLDLLKGLLPTLGIPWVVARAGGEPSPDLAVFSALGAILGHNFPVYLGFRGGKGVATSLGALLALDPVASAAAAVAWFATFGLTRIVSASSIAGAVGFVAAYFARTPEPWSRERLAMSLFAIAIAILLIGRHRKNLKRLMDGTEPRVSLRKGPKVNDESDKQPPARIVPAGLITSGALLAAAAIGAGAWLVRHASAPIEVAAGPLSLREAHRELTGQQRTTRVRFANDGEMLAVMCPRYNKVLVYRVDESLRTESGVEIALDGRPVAIATEGDVLRVLQRPPGDDKHLGPGWWECFALDGARRGPRVPAGYYPDDLAVTPDGRFALVLSSGRAEGDATKPSPRLEVFDLASRADHGDAPSPAGRLDLDPADDPDRLVLSASGTRALIRLAHADQALAVDLSRPAEPKLVGRSAVNTSGAPYLSRGPDGDSILMPGSPESEAIAMEIPGLSGGVARTGLGDASDSPSTATPFLAIARPEESCLEIVHDGSPRQTLGRFPMKGPFNLGGTHPSGLAYSPHRGLLAVATKPGTVHLIEVRLRTGR</sequence>
<comment type="subcellular location">
    <subcellularLocation>
        <location evidence="10">Cell membrane</location>
        <topology evidence="10">Multi-pass membrane protein</topology>
    </subcellularLocation>
</comment>
<keyword evidence="11" id="KW-0012">Acyltransferase</keyword>
<dbReference type="SUPFAM" id="SSF50969">
    <property type="entry name" value="YVTN repeat-like/Quinoprotein amine dehydrogenase"/>
    <property type="match status" value="1"/>
</dbReference>
<dbReference type="RefSeq" id="WP_246196212.1">
    <property type="nucleotide sequence ID" value="NZ_CP042997.1"/>
</dbReference>
<dbReference type="SMART" id="SM01207">
    <property type="entry name" value="G3P_acyltransf"/>
    <property type="match status" value="1"/>
</dbReference>
<dbReference type="Proteomes" id="UP000324233">
    <property type="component" value="Chromosome"/>
</dbReference>
<feature type="transmembrane region" description="Helical" evidence="10">
    <location>
        <begin position="60"/>
        <end position="82"/>
    </location>
</feature>
<accession>A0A5B9WAT6</accession>
<protein>
    <recommendedName>
        <fullName evidence="10">Glycerol-3-phosphate acyltransferase</fullName>
    </recommendedName>
    <alternativeName>
        <fullName evidence="10">Acyl-PO4 G3P acyltransferase</fullName>
    </alternativeName>
    <alternativeName>
        <fullName evidence="10">Acyl-phosphate--glycerol-3-phosphate acyltransferase</fullName>
    </alternativeName>
    <alternativeName>
        <fullName evidence="10">G3P acyltransferase</fullName>
        <shortName evidence="10">GPAT</shortName>
        <ecNumber evidence="10">2.3.1.275</ecNumber>
    </alternativeName>
    <alternativeName>
        <fullName evidence="10">Lysophosphatidic acid synthase</fullName>
        <shortName evidence="10">LPA synthase</shortName>
    </alternativeName>
</protein>
<keyword evidence="2 10" id="KW-0444">Lipid biosynthesis</keyword>
<comment type="pathway">
    <text evidence="10">Lipid metabolism; phospholipid metabolism.</text>
</comment>
<dbReference type="GO" id="GO:0005886">
    <property type="term" value="C:plasma membrane"/>
    <property type="evidence" value="ECO:0007669"/>
    <property type="project" value="UniProtKB-SubCell"/>
</dbReference>
<name>A0A5B9WAT6_9BACT</name>
<dbReference type="EMBL" id="CP042997">
    <property type="protein sequence ID" value="QEH37364.1"/>
    <property type="molecule type" value="Genomic_DNA"/>
</dbReference>
<organism evidence="11 12">
    <name type="scientific">Aquisphaera giovannonii</name>
    <dbReference type="NCBI Taxonomy" id="406548"/>
    <lineage>
        <taxon>Bacteria</taxon>
        <taxon>Pseudomonadati</taxon>
        <taxon>Planctomycetota</taxon>
        <taxon>Planctomycetia</taxon>
        <taxon>Isosphaerales</taxon>
        <taxon>Isosphaeraceae</taxon>
        <taxon>Aquisphaera</taxon>
    </lineage>
</organism>
<feature type="transmembrane region" description="Helical" evidence="10">
    <location>
        <begin position="12"/>
        <end position="31"/>
    </location>
</feature>
<feature type="transmembrane region" description="Helical" evidence="10">
    <location>
        <begin position="151"/>
        <end position="168"/>
    </location>
</feature>
<keyword evidence="7 10" id="KW-0472">Membrane</keyword>
<comment type="function">
    <text evidence="10">Catalyzes the transfer of an acyl group from acyl-phosphate (acyl-PO(4)) to glycerol-3-phosphate (G3P) to form lysophosphatidic acid (LPA). This enzyme utilizes acyl-phosphate as fatty acyl donor, but not acyl-CoA or acyl-ACP.</text>
</comment>
<dbReference type="GO" id="GO:0043772">
    <property type="term" value="F:acyl-phosphate glycerol-3-phosphate acyltransferase activity"/>
    <property type="evidence" value="ECO:0007669"/>
    <property type="project" value="UniProtKB-UniRule"/>
</dbReference>
<keyword evidence="9 10" id="KW-1208">Phospholipid metabolism</keyword>
<evidence type="ECO:0000256" key="3">
    <source>
        <dbReference type="ARBA" id="ARBA00022679"/>
    </source>
</evidence>
<keyword evidence="6 10" id="KW-0443">Lipid metabolism</keyword>
<evidence type="ECO:0000256" key="8">
    <source>
        <dbReference type="ARBA" id="ARBA00023209"/>
    </source>
</evidence>
<keyword evidence="12" id="KW-1185">Reference proteome</keyword>
<dbReference type="NCBIfam" id="TIGR00023">
    <property type="entry name" value="glycerol-3-phosphate 1-O-acyltransferase PlsY"/>
    <property type="match status" value="1"/>
</dbReference>
<dbReference type="InterPro" id="IPR015943">
    <property type="entry name" value="WD40/YVTN_repeat-like_dom_sf"/>
</dbReference>
<evidence type="ECO:0000256" key="7">
    <source>
        <dbReference type="ARBA" id="ARBA00023136"/>
    </source>
</evidence>
<reference evidence="11 12" key="1">
    <citation type="submission" date="2019-08" db="EMBL/GenBank/DDBJ databases">
        <title>Deep-cultivation of Planctomycetes and their phenomic and genomic characterization uncovers novel biology.</title>
        <authorList>
            <person name="Wiegand S."/>
            <person name="Jogler M."/>
            <person name="Boedeker C."/>
            <person name="Pinto D."/>
            <person name="Vollmers J."/>
            <person name="Rivas-Marin E."/>
            <person name="Kohn T."/>
            <person name="Peeters S.H."/>
            <person name="Heuer A."/>
            <person name="Rast P."/>
            <person name="Oberbeckmann S."/>
            <person name="Bunk B."/>
            <person name="Jeske O."/>
            <person name="Meyerdierks A."/>
            <person name="Storesund J.E."/>
            <person name="Kallscheuer N."/>
            <person name="Luecker S."/>
            <person name="Lage O.M."/>
            <person name="Pohl T."/>
            <person name="Merkel B.J."/>
            <person name="Hornburger P."/>
            <person name="Mueller R.-W."/>
            <person name="Bruemmer F."/>
            <person name="Labrenz M."/>
            <person name="Spormann A.M."/>
            <person name="Op den Camp H."/>
            <person name="Overmann J."/>
            <person name="Amann R."/>
            <person name="Jetten M.S.M."/>
            <person name="Mascher T."/>
            <person name="Medema M.H."/>
            <person name="Devos D.P."/>
            <person name="Kaster A.-K."/>
            <person name="Ovreas L."/>
            <person name="Rohde M."/>
            <person name="Galperin M.Y."/>
            <person name="Jogler C."/>
        </authorList>
    </citation>
    <scope>NUCLEOTIDE SEQUENCE [LARGE SCALE GENOMIC DNA]</scope>
    <source>
        <strain evidence="11 12">OJF2</strain>
    </source>
</reference>
<dbReference type="EC" id="2.3.1.275" evidence="10"/>
<evidence type="ECO:0000313" key="11">
    <source>
        <dbReference type="EMBL" id="QEH37364.1"/>
    </source>
</evidence>
<keyword evidence="1 10" id="KW-1003">Cell membrane</keyword>
<dbReference type="InterPro" id="IPR003811">
    <property type="entry name" value="G3P_acylTferase_PlsY"/>
</dbReference>
<feature type="transmembrane region" description="Helical" evidence="10">
    <location>
        <begin position="126"/>
        <end position="145"/>
    </location>
</feature>
<dbReference type="Pfam" id="PF02660">
    <property type="entry name" value="G3P_acyltransf"/>
    <property type="match status" value="1"/>
</dbReference>
<dbReference type="AlphaFoldDB" id="A0A5B9WAT6"/>
<dbReference type="PANTHER" id="PTHR30309">
    <property type="entry name" value="INNER MEMBRANE PROTEIN YGIH"/>
    <property type="match status" value="1"/>
</dbReference>
<comment type="similarity">
    <text evidence="10">Belongs to the PlsY family.</text>
</comment>
<dbReference type="Gene3D" id="2.130.10.10">
    <property type="entry name" value="YVTN repeat-like/Quinoprotein amine dehydrogenase"/>
    <property type="match status" value="1"/>
</dbReference>
<keyword evidence="3 10" id="KW-0808">Transferase</keyword>
<evidence type="ECO:0000256" key="1">
    <source>
        <dbReference type="ARBA" id="ARBA00022475"/>
    </source>
</evidence>
<proteinExistence type="inferred from homology"/>
<dbReference type="UniPathway" id="UPA00085"/>
<keyword evidence="5 10" id="KW-1133">Transmembrane helix</keyword>
<dbReference type="GO" id="GO:0008654">
    <property type="term" value="P:phospholipid biosynthetic process"/>
    <property type="evidence" value="ECO:0007669"/>
    <property type="project" value="UniProtKB-UniRule"/>
</dbReference>
<keyword evidence="4 10" id="KW-0812">Transmembrane</keyword>
<evidence type="ECO:0000256" key="4">
    <source>
        <dbReference type="ARBA" id="ARBA00022692"/>
    </source>
</evidence>
<feature type="transmembrane region" description="Helical" evidence="10">
    <location>
        <begin position="180"/>
        <end position="197"/>
    </location>
</feature>
<evidence type="ECO:0000256" key="6">
    <source>
        <dbReference type="ARBA" id="ARBA00023098"/>
    </source>
</evidence>
<dbReference type="KEGG" id="agv:OJF2_59540"/>
<dbReference type="InterPro" id="IPR011044">
    <property type="entry name" value="Quino_amine_DH_bsu"/>
</dbReference>
<keyword evidence="8 10" id="KW-0594">Phospholipid biosynthesis</keyword>
<evidence type="ECO:0000313" key="12">
    <source>
        <dbReference type="Proteomes" id="UP000324233"/>
    </source>
</evidence>
<gene>
    <name evidence="10 11" type="primary">plsY</name>
    <name evidence="11" type="ORF">OJF2_59540</name>
</gene>
<comment type="catalytic activity">
    <reaction evidence="10">
        <text>an acyl phosphate + sn-glycerol 3-phosphate = a 1-acyl-sn-glycero-3-phosphate + phosphate</text>
        <dbReference type="Rhea" id="RHEA:34075"/>
        <dbReference type="ChEBI" id="CHEBI:43474"/>
        <dbReference type="ChEBI" id="CHEBI:57597"/>
        <dbReference type="ChEBI" id="CHEBI:57970"/>
        <dbReference type="ChEBI" id="CHEBI:59918"/>
        <dbReference type="EC" id="2.3.1.275"/>
    </reaction>
</comment>
<evidence type="ECO:0000256" key="9">
    <source>
        <dbReference type="ARBA" id="ARBA00023264"/>
    </source>
</evidence>